<evidence type="ECO:0000256" key="1">
    <source>
        <dbReference type="SAM" id="SignalP"/>
    </source>
</evidence>
<accession>A0ABU1IPQ0</accession>
<comment type="caution">
    <text evidence="3">The sequence shown here is derived from an EMBL/GenBank/DDBJ whole genome shotgun (WGS) entry which is preliminary data.</text>
</comment>
<protein>
    <submittedName>
        <fullName evidence="3">Methionine-rich copper-binding protein CopC</fullName>
    </submittedName>
</protein>
<keyword evidence="1" id="KW-0732">Signal</keyword>
<evidence type="ECO:0000313" key="4">
    <source>
        <dbReference type="Proteomes" id="UP001185012"/>
    </source>
</evidence>
<evidence type="ECO:0000313" key="3">
    <source>
        <dbReference type="EMBL" id="MDR6226774.1"/>
    </source>
</evidence>
<organism evidence="3 4">
    <name type="scientific">Desmospora profundinema</name>
    <dbReference type="NCBI Taxonomy" id="1571184"/>
    <lineage>
        <taxon>Bacteria</taxon>
        <taxon>Bacillati</taxon>
        <taxon>Bacillota</taxon>
        <taxon>Bacilli</taxon>
        <taxon>Bacillales</taxon>
        <taxon>Thermoactinomycetaceae</taxon>
        <taxon>Desmospora</taxon>
    </lineage>
</organism>
<name>A0ABU1IPQ0_9BACL</name>
<dbReference type="RefSeq" id="WP_309867133.1">
    <property type="nucleotide sequence ID" value="NZ_JAVDQG010000006.1"/>
</dbReference>
<dbReference type="Pfam" id="PF14343">
    <property type="entry name" value="PrcB_C"/>
    <property type="match status" value="1"/>
</dbReference>
<gene>
    <name evidence="3" type="ORF">JOE21_002784</name>
</gene>
<reference evidence="3 4" key="1">
    <citation type="submission" date="2023-07" db="EMBL/GenBank/DDBJ databases">
        <title>Genomic Encyclopedia of Type Strains, Phase IV (KMG-IV): sequencing the most valuable type-strain genomes for metagenomic binning, comparative biology and taxonomic classification.</title>
        <authorList>
            <person name="Goeker M."/>
        </authorList>
    </citation>
    <scope>NUCLEOTIDE SEQUENCE [LARGE SCALE GENOMIC DNA]</scope>
    <source>
        <strain evidence="3 4">DSM 45903</strain>
    </source>
</reference>
<evidence type="ECO:0000259" key="2">
    <source>
        <dbReference type="Pfam" id="PF14343"/>
    </source>
</evidence>
<keyword evidence="4" id="KW-1185">Reference proteome</keyword>
<feature type="domain" description="PrcB C-terminal" evidence="2">
    <location>
        <begin position="76"/>
        <end position="133"/>
    </location>
</feature>
<dbReference type="EMBL" id="JAVDQG010000006">
    <property type="protein sequence ID" value="MDR6226774.1"/>
    <property type="molecule type" value="Genomic_DNA"/>
</dbReference>
<dbReference type="InterPro" id="IPR025748">
    <property type="entry name" value="PrcB_C_dom"/>
</dbReference>
<dbReference type="Proteomes" id="UP001185012">
    <property type="component" value="Unassembled WGS sequence"/>
</dbReference>
<sequence>MKRQISAFQLFFCSLLAVVLFLSTTTMAHAEISNQSEVPFVVESLDSLPDDVYNQMEEMRFQPYSGIEVVPKEDRTYIILSLGLRPSTGYEIMVNRVVQDGDHILVWATEIPPSDDEVVLPVLTSPVKVISIPPSLGEASELDMKIHVK</sequence>
<feature type="signal peptide" evidence="1">
    <location>
        <begin position="1"/>
        <end position="30"/>
    </location>
</feature>
<feature type="chain" id="PRO_5045960311" evidence="1">
    <location>
        <begin position="31"/>
        <end position="149"/>
    </location>
</feature>
<proteinExistence type="predicted"/>